<feature type="domain" description="Thioesterase" evidence="3">
    <location>
        <begin position="63"/>
        <end position="136"/>
    </location>
</feature>
<comment type="similarity">
    <text evidence="1">Belongs to the thioesterase PaaI family.</text>
</comment>
<evidence type="ECO:0000313" key="5">
    <source>
        <dbReference type="Proteomes" id="UP000801492"/>
    </source>
</evidence>
<dbReference type="EMBL" id="VTPC01090634">
    <property type="protein sequence ID" value="KAF2882248.1"/>
    <property type="molecule type" value="Genomic_DNA"/>
</dbReference>
<evidence type="ECO:0000259" key="3">
    <source>
        <dbReference type="Pfam" id="PF03061"/>
    </source>
</evidence>
<reference evidence="4" key="1">
    <citation type="submission" date="2019-08" db="EMBL/GenBank/DDBJ databases">
        <title>The genome of the North American firefly Photinus pyralis.</title>
        <authorList>
            <consortium name="Photinus pyralis genome working group"/>
            <person name="Fallon T.R."/>
            <person name="Sander Lower S.E."/>
            <person name="Weng J.-K."/>
        </authorList>
    </citation>
    <scope>NUCLEOTIDE SEQUENCE</scope>
    <source>
        <strain evidence="4">TRF0915ILg1</strain>
        <tissue evidence="4">Whole body</tissue>
    </source>
</reference>
<dbReference type="InterPro" id="IPR003736">
    <property type="entry name" value="PAAI_dom"/>
</dbReference>
<evidence type="ECO:0000313" key="4">
    <source>
        <dbReference type="EMBL" id="KAF2882248.1"/>
    </source>
</evidence>
<name>A0A8K0C7Y2_IGNLU</name>
<accession>A0A8K0C7Y2</accession>
<dbReference type="AlphaFoldDB" id="A0A8K0C7Y2"/>
<dbReference type="Gene3D" id="3.10.129.10">
    <property type="entry name" value="Hotdog Thioesterase"/>
    <property type="match status" value="1"/>
</dbReference>
<gene>
    <name evidence="4" type="ORF">ILUMI_23916</name>
</gene>
<dbReference type="PANTHER" id="PTHR21660:SF1">
    <property type="entry name" value="ACYL-COENZYME A THIOESTERASE 13"/>
    <property type="match status" value="1"/>
</dbReference>
<evidence type="ECO:0000256" key="2">
    <source>
        <dbReference type="ARBA" id="ARBA00022801"/>
    </source>
</evidence>
<dbReference type="CDD" id="cd03443">
    <property type="entry name" value="PaaI_thioesterase"/>
    <property type="match status" value="1"/>
</dbReference>
<comment type="caution">
    <text evidence="4">The sequence shown here is derived from an EMBL/GenBank/DDBJ whole genome shotgun (WGS) entry which is preliminary data.</text>
</comment>
<organism evidence="4 5">
    <name type="scientific">Ignelater luminosus</name>
    <name type="common">Cucubano</name>
    <name type="synonym">Pyrophorus luminosus</name>
    <dbReference type="NCBI Taxonomy" id="2038154"/>
    <lineage>
        <taxon>Eukaryota</taxon>
        <taxon>Metazoa</taxon>
        <taxon>Ecdysozoa</taxon>
        <taxon>Arthropoda</taxon>
        <taxon>Hexapoda</taxon>
        <taxon>Insecta</taxon>
        <taxon>Pterygota</taxon>
        <taxon>Neoptera</taxon>
        <taxon>Endopterygota</taxon>
        <taxon>Coleoptera</taxon>
        <taxon>Polyphaga</taxon>
        <taxon>Elateriformia</taxon>
        <taxon>Elateroidea</taxon>
        <taxon>Elateridae</taxon>
        <taxon>Agrypninae</taxon>
        <taxon>Pyrophorini</taxon>
        <taxon>Ignelater</taxon>
    </lineage>
</organism>
<dbReference type="InterPro" id="IPR006683">
    <property type="entry name" value="Thioestr_dom"/>
</dbReference>
<protein>
    <recommendedName>
        <fullName evidence="3">Thioesterase domain-containing protein</fullName>
    </recommendedName>
</protein>
<dbReference type="PANTHER" id="PTHR21660">
    <property type="entry name" value="THIOESTERASE SUPERFAMILY MEMBER-RELATED"/>
    <property type="match status" value="1"/>
</dbReference>
<dbReference type="Proteomes" id="UP000801492">
    <property type="component" value="Unassembled WGS sequence"/>
</dbReference>
<dbReference type="Pfam" id="PF03061">
    <property type="entry name" value="4HBT"/>
    <property type="match status" value="1"/>
</dbReference>
<dbReference type="SUPFAM" id="SSF54637">
    <property type="entry name" value="Thioesterase/thiol ester dehydrase-isomerase"/>
    <property type="match status" value="1"/>
</dbReference>
<keyword evidence="5" id="KW-1185">Reference proteome</keyword>
<dbReference type="NCBIfam" id="TIGR00369">
    <property type="entry name" value="unchar_dom_1"/>
    <property type="match status" value="1"/>
</dbReference>
<evidence type="ECO:0000256" key="1">
    <source>
        <dbReference type="ARBA" id="ARBA00008324"/>
    </source>
</evidence>
<dbReference type="GO" id="GO:0047617">
    <property type="term" value="F:fatty acyl-CoA hydrolase activity"/>
    <property type="evidence" value="ECO:0007669"/>
    <property type="project" value="InterPro"/>
</dbReference>
<dbReference type="InterPro" id="IPR029069">
    <property type="entry name" value="HotDog_dom_sf"/>
</dbReference>
<keyword evidence="2" id="KW-0378">Hydrolase</keyword>
<sequence length="153" mass="17135">MLLRTFTRRCSTNTTDTIKKFLKRSDSGFDRVLSKVKILKCENGQCLAELKVEEEHTNPLHGLHGGLSATLIDNITTFALFTYEKSYMVPSVSVDMHVSYLKGATMGDEIVIDAQTLRAGKTLAFLKCEIRNKETGDLLVTGSHTKYLMQSKK</sequence>
<dbReference type="OrthoDB" id="46529at2759"/>
<dbReference type="InterPro" id="IPR039298">
    <property type="entry name" value="ACOT13"/>
</dbReference>
<dbReference type="FunFam" id="3.10.129.10:FF:000033">
    <property type="entry name" value="acyl-coenzyme A thioesterase 13"/>
    <property type="match status" value="1"/>
</dbReference>
<proteinExistence type="inferred from homology"/>